<dbReference type="GO" id="GO:0006538">
    <property type="term" value="P:L-glutamate catabolic process"/>
    <property type="evidence" value="ECO:0007669"/>
    <property type="project" value="InterPro"/>
</dbReference>
<feature type="domain" description="NAD-glutamate dehydrogenase catalytic" evidence="1">
    <location>
        <begin position="1"/>
        <end position="377"/>
    </location>
</feature>
<dbReference type="InterPro" id="IPR036291">
    <property type="entry name" value="NAD(P)-bd_dom_sf"/>
</dbReference>
<protein>
    <submittedName>
        <fullName evidence="3">NAD-glutamate dehydrogenase</fullName>
    </submittedName>
</protein>
<dbReference type="SUPFAM" id="SSF51735">
    <property type="entry name" value="NAD(P)-binding Rossmann-fold domains"/>
    <property type="match status" value="1"/>
</dbReference>
<dbReference type="GO" id="GO:0004069">
    <property type="term" value="F:L-aspartate:2-oxoglutarate aminotransferase activity"/>
    <property type="evidence" value="ECO:0007669"/>
    <property type="project" value="InterPro"/>
</dbReference>
<dbReference type="PANTHER" id="PTHR43403">
    <property type="entry name" value="NAD-SPECIFIC GLUTAMATE DEHYDROGENASE"/>
    <property type="match status" value="1"/>
</dbReference>
<comment type="caution">
    <text evidence="3">The sequence shown here is derived from an EMBL/GenBank/DDBJ whole genome shotgun (WGS) entry which is preliminary data.</text>
</comment>
<proteinExistence type="predicted"/>
<dbReference type="InterPro" id="IPR028971">
    <property type="entry name" value="NAD-GDH_cat"/>
</dbReference>
<sequence>GAKGGFVVKRPPAGGSREEQAEEVVTCYRTFISGLLDLTDNIVGDDIVHPPDTVRYDGDDPYLVVAADKGTATFSDVANAISLERGFWLGDAFASGGSSGYDHKKMGITARGAWESVKRHFYELGVETATNDFTVVGVGDMSGDVFGNGMLLSDHIKLVAAFDHRHIFVDPDPDPVASLAERRRLFELPRSSWADYNSDLLSEGGGVYPRSAKSITLSPETQDVLGVAEVRMAPNDVIRAMLRAPVDLFWNGGIGTYVKASTESHADAHDRSSDALRVDATELRFRVVGEGGNLGLTQRARIELALAGSQVNTDAVDNSAGVDCSDHEVNLKIVLNRAVGDGDLTVKQRDALLAEMTEEVAAQVLRDNIDQTQALSNAKAGALAMVDVHARYLRRLVAAGRLDRDLEALPTDEELSNRAADGHGLTAPELAVVLAYTKIQTYDELLASEVPADSYLHKELLGYFPSLMRERFGDQIAGHPLRREIIATALANATVNRAGISFLFRMGEETGAGVPDVVKAHLVAKEVFGLDRLWAEVEAAQDQVAALTQTSMFLEARKLIERATRWLLRNRRQPMDIESTVEFFSPGVQQLADQMPRYLSEIDRETLARSVAELELAGVEGDLAGRIAALDSMFSALDIVDVAAQLGAAVDRVAQVYFAIGERLELDWLQVQIVQLPRGDRWQALARGALRDDLYHQHASLTADVLRRGSGDAEEQHGAPRTLVEAWASRNQSALARSLTLLADIKSAGSSDLATLCVALREVRDLVEVRHQH</sequence>
<organism evidence="3 4">
    <name type="scientific">Candidatus Aeolococcus gillhamiae</name>
    <dbReference type="NCBI Taxonomy" id="3127015"/>
    <lineage>
        <taxon>Bacteria</taxon>
        <taxon>Bacillati</taxon>
        <taxon>Candidatus Dormiibacterota</taxon>
        <taxon>Candidatus Dormibacteria</taxon>
        <taxon>Candidatus Aeolococcales</taxon>
        <taxon>Candidatus Aeolococcaceae</taxon>
        <taxon>Candidatus Aeolococcus</taxon>
    </lineage>
</organism>
<feature type="domain" description="NAD-specific glutamate dehydrogenase C-terminal" evidence="2">
    <location>
        <begin position="422"/>
        <end position="765"/>
    </location>
</feature>
<dbReference type="InterPro" id="IPR046346">
    <property type="entry name" value="Aminoacid_DH-like_N_sf"/>
</dbReference>
<evidence type="ECO:0000313" key="4">
    <source>
        <dbReference type="Proteomes" id="UP000248724"/>
    </source>
</evidence>
<dbReference type="PANTHER" id="PTHR43403:SF1">
    <property type="entry name" value="NAD-SPECIFIC GLUTAMATE DEHYDROGENASE"/>
    <property type="match status" value="1"/>
</dbReference>
<dbReference type="InterPro" id="IPR048381">
    <property type="entry name" value="GDH_C"/>
</dbReference>
<name>A0A2W5ZAZ3_9BACT</name>
<evidence type="ECO:0000259" key="2">
    <source>
        <dbReference type="Pfam" id="PF21074"/>
    </source>
</evidence>
<gene>
    <name evidence="3" type="ORF">DLM65_03525</name>
</gene>
<accession>A0A2W5ZAZ3</accession>
<evidence type="ECO:0000259" key="1">
    <source>
        <dbReference type="Pfam" id="PF05088"/>
    </source>
</evidence>
<evidence type="ECO:0000313" key="3">
    <source>
        <dbReference type="EMBL" id="PZR82580.1"/>
    </source>
</evidence>
<feature type="non-terminal residue" evidence="3">
    <location>
        <position position="1"/>
    </location>
</feature>
<dbReference type="EMBL" id="QHBU01000066">
    <property type="protein sequence ID" value="PZR82580.1"/>
    <property type="molecule type" value="Genomic_DNA"/>
</dbReference>
<dbReference type="Pfam" id="PF21074">
    <property type="entry name" value="GDH_C"/>
    <property type="match status" value="1"/>
</dbReference>
<dbReference type="Proteomes" id="UP000248724">
    <property type="component" value="Unassembled WGS sequence"/>
</dbReference>
<dbReference type="Pfam" id="PF05088">
    <property type="entry name" value="Bac_GDH_CD"/>
    <property type="match status" value="1"/>
</dbReference>
<reference evidence="3 4" key="1">
    <citation type="journal article" date="2017" name="Nature">
        <title>Atmospheric trace gases support primary production in Antarctic desert surface soil.</title>
        <authorList>
            <person name="Ji M."/>
            <person name="Greening C."/>
            <person name="Vanwonterghem I."/>
            <person name="Carere C.R."/>
            <person name="Bay S.K."/>
            <person name="Steen J.A."/>
            <person name="Montgomery K."/>
            <person name="Lines T."/>
            <person name="Beardall J."/>
            <person name="van Dorst J."/>
            <person name="Snape I."/>
            <person name="Stott M.B."/>
            <person name="Hugenholtz P."/>
            <person name="Ferrari B.C."/>
        </authorList>
    </citation>
    <scope>NUCLEOTIDE SEQUENCE [LARGE SCALE GENOMIC DNA]</scope>
    <source>
        <strain evidence="3">RRmetagenome_bin12</strain>
    </source>
</reference>
<dbReference type="SUPFAM" id="SSF53223">
    <property type="entry name" value="Aminoacid dehydrogenase-like, N-terminal domain"/>
    <property type="match status" value="1"/>
</dbReference>
<dbReference type="AlphaFoldDB" id="A0A2W5ZAZ3"/>
<dbReference type="Gene3D" id="3.40.50.720">
    <property type="entry name" value="NAD(P)-binding Rossmann-like Domain"/>
    <property type="match status" value="1"/>
</dbReference>
<dbReference type="InterPro" id="IPR007780">
    <property type="entry name" value="NAD_Glu_DH_bac"/>
</dbReference>
<dbReference type="GO" id="GO:0004352">
    <property type="term" value="F:glutamate dehydrogenase (NAD+) activity"/>
    <property type="evidence" value="ECO:0007669"/>
    <property type="project" value="InterPro"/>
</dbReference>